<sequence>MTPWGLGVIGAGRFATFLVEAVADLPDVRVVAVADADPSRAAALAADLGVRAVDHWEDLLTDDEVACVAIMTPPSTHATIARRALAAGRHVWCEKPLATDAVAAAEVRAAADRSGRVLVVDHVLRYNPLLRALGRMSGTLLGPLQRFAFENDASDEDLGPDHWFWQEDTSGGILVEHGVHFFDAAHLMSGTLPEAVQAMTAARADGTVDTVSATTRHPGGLLAGFTHGFSHAHRCERQVMRLDHGTIEVRVDGWIPVHAVLDGWTDDAGAEVVDGLPERVGELFAVQGYRPGPDAGVWVEVRRHAGSPTARARGRTHVVPHHVHAELTLGGPAAKQRVYAESVRAAVADLVSCVASGGEPLSGAREGWAAVVVADAARRAAADGRTVDLDPWPSTTDELVRTS</sequence>
<dbReference type="InterPro" id="IPR000683">
    <property type="entry name" value="Gfo/Idh/MocA-like_OxRdtase_N"/>
</dbReference>
<dbReference type="GO" id="GO:0000166">
    <property type="term" value="F:nucleotide binding"/>
    <property type="evidence" value="ECO:0007669"/>
    <property type="project" value="InterPro"/>
</dbReference>
<comment type="caution">
    <text evidence="3">The sequence shown here is derived from an EMBL/GenBank/DDBJ whole genome shotgun (WGS) entry which is preliminary data.</text>
</comment>
<dbReference type="InterPro" id="IPR036291">
    <property type="entry name" value="NAD(P)-bd_dom_sf"/>
</dbReference>
<keyword evidence="4" id="KW-1185">Reference proteome</keyword>
<dbReference type="Gene3D" id="3.30.360.10">
    <property type="entry name" value="Dihydrodipicolinate Reductase, domain 2"/>
    <property type="match status" value="1"/>
</dbReference>
<dbReference type="Proteomes" id="UP000640489">
    <property type="component" value="Unassembled WGS sequence"/>
</dbReference>
<evidence type="ECO:0000259" key="1">
    <source>
        <dbReference type="Pfam" id="PF01408"/>
    </source>
</evidence>
<evidence type="ECO:0000259" key="2">
    <source>
        <dbReference type="Pfam" id="PF22725"/>
    </source>
</evidence>
<dbReference type="InterPro" id="IPR055170">
    <property type="entry name" value="GFO_IDH_MocA-like_dom"/>
</dbReference>
<gene>
    <name evidence="3" type="ORF">ISU07_11250</name>
</gene>
<protein>
    <submittedName>
        <fullName evidence="3">Gfo/Idh/MocA family oxidoreductase</fullName>
    </submittedName>
</protein>
<dbReference type="AlphaFoldDB" id="A0A930VEY5"/>
<feature type="domain" description="Gfo/Idh/MocA-like oxidoreductase N-terminal" evidence="1">
    <location>
        <begin position="6"/>
        <end position="122"/>
    </location>
</feature>
<organism evidence="3 4">
    <name type="scientific">Nocardioides islandensis</name>
    <dbReference type="NCBI Taxonomy" id="433663"/>
    <lineage>
        <taxon>Bacteria</taxon>
        <taxon>Bacillati</taxon>
        <taxon>Actinomycetota</taxon>
        <taxon>Actinomycetes</taxon>
        <taxon>Propionibacteriales</taxon>
        <taxon>Nocardioidaceae</taxon>
        <taxon>Nocardioides</taxon>
    </lineage>
</organism>
<evidence type="ECO:0000313" key="3">
    <source>
        <dbReference type="EMBL" id="MBF4763703.1"/>
    </source>
</evidence>
<proteinExistence type="predicted"/>
<evidence type="ECO:0000313" key="4">
    <source>
        <dbReference type="Proteomes" id="UP000640489"/>
    </source>
</evidence>
<dbReference type="InterPro" id="IPR051450">
    <property type="entry name" value="Gfo/Idh/MocA_Oxidoreductases"/>
</dbReference>
<dbReference type="SUPFAM" id="SSF55347">
    <property type="entry name" value="Glyceraldehyde-3-phosphate dehydrogenase-like, C-terminal domain"/>
    <property type="match status" value="1"/>
</dbReference>
<accession>A0A930VEY5</accession>
<reference evidence="3" key="1">
    <citation type="submission" date="2020-11" db="EMBL/GenBank/DDBJ databases">
        <title>Nocardioides sp. nov., isolated from Soil of Cynanchum wilfordii Hemsley rhizosphere.</title>
        <authorList>
            <person name="Lee J.-S."/>
            <person name="Suh M.K."/>
            <person name="Kim J.-S."/>
        </authorList>
    </citation>
    <scope>NUCLEOTIDE SEQUENCE</scope>
    <source>
        <strain evidence="3">KCTC 19275</strain>
    </source>
</reference>
<dbReference type="PANTHER" id="PTHR43377:SF1">
    <property type="entry name" value="BILIVERDIN REDUCTASE A"/>
    <property type="match status" value="1"/>
</dbReference>
<feature type="domain" description="GFO/IDH/MocA-like oxidoreductase" evidence="2">
    <location>
        <begin position="149"/>
        <end position="237"/>
    </location>
</feature>
<dbReference type="Pfam" id="PF01408">
    <property type="entry name" value="GFO_IDH_MocA"/>
    <property type="match status" value="1"/>
</dbReference>
<dbReference type="SUPFAM" id="SSF51735">
    <property type="entry name" value="NAD(P)-binding Rossmann-fold domains"/>
    <property type="match status" value="1"/>
</dbReference>
<dbReference type="RefSeq" id="WP_194706874.1">
    <property type="nucleotide sequence ID" value="NZ_JADKPN010000005.1"/>
</dbReference>
<dbReference type="Pfam" id="PF22725">
    <property type="entry name" value="GFO_IDH_MocA_C3"/>
    <property type="match status" value="1"/>
</dbReference>
<name>A0A930VEY5_9ACTN</name>
<dbReference type="EMBL" id="JADKPN010000005">
    <property type="protein sequence ID" value="MBF4763703.1"/>
    <property type="molecule type" value="Genomic_DNA"/>
</dbReference>
<dbReference type="PANTHER" id="PTHR43377">
    <property type="entry name" value="BILIVERDIN REDUCTASE A"/>
    <property type="match status" value="1"/>
</dbReference>
<dbReference type="Gene3D" id="3.40.50.720">
    <property type="entry name" value="NAD(P)-binding Rossmann-like Domain"/>
    <property type="match status" value="1"/>
</dbReference>